<evidence type="ECO:0000313" key="1">
    <source>
        <dbReference type="EMBL" id="MEQ2196396.1"/>
    </source>
</evidence>
<keyword evidence="2" id="KW-1185">Reference proteome</keyword>
<proteinExistence type="predicted"/>
<accession>A0ABV0QKN7</accession>
<evidence type="ECO:0000313" key="2">
    <source>
        <dbReference type="Proteomes" id="UP001434883"/>
    </source>
</evidence>
<reference evidence="1 2" key="1">
    <citation type="submission" date="2021-06" db="EMBL/GenBank/DDBJ databases">
        <authorList>
            <person name="Palmer J.M."/>
        </authorList>
    </citation>
    <scope>NUCLEOTIDE SEQUENCE [LARGE SCALE GENOMIC DNA]</scope>
    <source>
        <strain evidence="1 2">XC_2019</strain>
        <tissue evidence="1">Muscle</tissue>
    </source>
</reference>
<dbReference type="EMBL" id="JAHRIN010016863">
    <property type="protein sequence ID" value="MEQ2196396.1"/>
    <property type="molecule type" value="Genomic_DNA"/>
</dbReference>
<dbReference type="Proteomes" id="UP001434883">
    <property type="component" value="Unassembled WGS sequence"/>
</dbReference>
<comment type="caution">
    <text evidence="1">The sequence shown here is derived from an EMBL/GenBank/DDBJ whole genome shotgun (WGS) entry which is preliminary data.</text>
</comment>
<protein>
    <submittedName>
        <fullName evidence="1">Uncharacterized protein</fullName>
    </submittedName>
</protein>
<organism evidence="1 2">
    <name type="scientific">Xenoophorus captivus</name>
    <dbReference type="NCBI Taxonomy" id="1517983"/>
    <lineage>
        <taxon>Eukaryota</taxon>
        <taxon>Metazoa</taxon>
        <taxon>Chordata</taxon>
        <taxon>Craniata</taxon>
        <taxon>Vertebrata</taxon>
        <taxon>Euteleostomi</taxon>
        <taxon>Actinopterygii</taxon>
        <taxon>Neopterygii</taxon>
        <taxon>Teleostei</taxon>
        <taxon>Neoteleostei</taxon>
        <taxon>Acanthomorphata</taxon>
        <taxon>Ovalentaria</taxon>
        <taxon>Atherinomorphae</taxon>
        <taxon>Cyprinodontiformes</taxon>
        <taxon>Goodeidae</taxon>
        <taxon>Xenoophorus</taxon>
    </lineage>
</organism>
<sequence>MFGLTLDLKRISSRSHGCLHVFCDMTNAATGVEVNLPLQRSHRPSSADFLRVSWLRRSGELCSDHIWFAQPTSKQKQHSEVISGKKSKEDNADYSIQFYLYSASSQHMLSQGTSQQSGTYIPINPNH</sequence>
<gene>
    <name evidence="1" type="ORF">XENOCAPTIV_024650</name>
</gene>
<name>A0ABV0QKN7_9TELE</name>